<dbReference type="InterPro" id="IPR050549">
    <property type="entry name" value="MFS_Trehalose_Transporter"/>
</dbReference>
<dbReference type="SUPFAM" id="SSF103473">
    <property type="entry name" value="MFS general substrate transporter"/>
    <property type="match status" value="1"/>
</dbReference>
<dbReference type="GO" id="GO:0016020">
    <property type="term" value="C:membrane"/>
    <property type="evidence" value="ECO:0007669"/>
    <property type="project" value="UniProtKB-SubCell"/>
</dbReference>
<feature type="transmembrane region" description="Helical" evidence="5">
    <location>
        <begin position="304"/>
        <end position="325"/>
    </location>
</feature>
<evidence type="ECO:0000256" key="5">
    <source>
        <dbReference type="SAM" id="Phobius"/>
    </source>
</evidence>
<feature type="transmembrane region" description="Helical" evidence="5">
    <location>
        <begin position="145"/>
        <end position="165"/>
    </location>
</feature>
<dbReference type="Gene3D" id="1.20.1250.20">
    <property type="entry name" value="MFS general substrate transporter like domains"/>
    <property type="match status" value="2"/>
</dbReference>
<feature type="transmembrane region" description="Helical" evidence="5">
    <location>
        <begin position="112"/>
        <end position="133"/>
    </location>
</feature>
<dbReference type="PANTHER" id="PTHR48021">
    <property type="match status" value="1"/>
</dbReference>
<dbReference type="PROSITE" id="PS50850">
    <property type="entry name" value="MFS"/>
    <property type="match status" value="1"/>
</dbReference>
<dbReference type="InterPro" id="IPR020846">
    <property type="entry name" value="MFS_dom"/>
</dbReference>
<evidence type="ECO:0000256" key="1">
    <source>
        <dbReference type="ARBA" id="ARBA00004141"/>
    </source>
</evidence>
<dbReference type="EMBL" id="CAKXAJ010026102">
    <property type="protein sequence ID" value="CAH2256253.1"/>
    <property type="molecule type" value="Genomic_DNA"/>
</dbReference>
<evidence type="ECO:0000313" key="8">
    <source>
        <dbReference type="Proteomes" id="UP000838756"/>
    </source>
</evidence>
<dbReference type="InterPro" id="IPR005828">
    <property type="entry name" value="MFS_sugar_transport-like"/>
</dbReference>
<gene>
    <name evidence="7" type="primary">jg22620</name>
    <name evidence="7" type="ORF">PAEG_LOCUS22888</name>
</gene>
<proteinExistence type="predicted"/>
<sequence length="386" mass="42664">MKINLSPSLIRQYAVVITVNLGVVTTGMSLAWPSPILVKLRNETETPLSRPITEEEGSWIVSGGFLVAVFGNLLGGMLLDAIGRKYCFLLLCLPKFLTSMLFIFATEVWMLILGRVVIATADSFLFMVAPIYASEIASKEHRGSLGTFMQIFSTLGIVVTLSVGPYLSYKAFNIVLASAIAVSTLPVLCLPDSPFYLYSKGRSEEALEVLLQIRASEAIAKEELQEYQDSNRNKEKIDKKLLFKNKTFLKSLSLGFLLFIGSQLVGFNAVQFYLQTILESTKTSIGSLVWLVTAEIFDSSARAFGMSITSTSCLLAIFVTTKYFAFMTESLGPALTYWFFSAMCLLVGTLIALFVPETKGKTFSEIQRALGAESIEFKEKNDKERV</sequence>
<comment type="subcellular location">
    <subcellularLocation>
        <location evidence="1">Membrane</location>
        <topology evidence="1">Multi-pass membrane protein</topology>
    </subcellularLocation>
</comment>
<feature type="transmembrane region" description="Helical" evidence="5">
    <location>
        <begin position="86"/>
        <end position="106"/>
    </location>
</feature>
<organism evidence="7 8">
    <name type="scientific">Pararge aegeria aegeria</name>
    <dbReference type="NCBI Taxonomy" id="348720"/>
    <lineage>
        <taxon>Eukaryota</taxon>
        <taxon>Metazoa</taxon>
        <taxon>Ecdysozoa</taxon>
        <taxon>Arthropoda</taxon>
        <taxon>Hexapoda</taxon>
        <taxon>Insecta</taxon>
        <taxon>Pterygota</taxon>
        <taxon>Neoptera</taxon>
        <taxon>Endopterygota</taxon>
        <taxon>Lepidoptera</taxon>
        <taxon>Glossata</taxon>
        <taxon>Ditrysia</taxon>
        <taxon>Papilionoidea</taxon>
        <taxon>Nymphalidae</taxon>
        <taxon>Satyrinae</taxon>
        <taxon>Satyrini</taxon>
        <taxon>Parargina</taxon>
        <taxon>Pararge</taxon>
    </lineage>
</organism>
<dbReference type="InterPro" id="IPR036259">
    <property type="entry name" value="MFS_trans_sf"/>
</dbReference>
<dbReference type="PANTHER" id="PTHR48021:SF47">
    <property type="entry name" value="GH17672P"/>
    <property type="match status" value="1"/>
</dbReference>
<keyword evidence="8" id="KW-1185">Reference proteome</keyword>
<name>A0A8S4S6E5_9NEOP</name>
<feature type="transmembrane region" description="Helical" evidence="5">
    <location>
        <begin position="337"/>
        <end position="355"/>
    </location>
</feature>
<evidence type="ECO:0000256" key="4">
    <source>
        <dbReference type="ARBA" id="ARBA00023136"/>
    </source>
</evidence>
<feature type="domain" description="Major facilitator superfamily (MFS) profile" evidence="6">
    <location>
        <begin position="15"/>
        <end position="386"/>
    </location>
</feature>
<protein>
    <submittedName>
        <fullName evidence="7">Jg22620 protein</fullName>
    </submittedName>
</protein>
<evidence type="ECO:0000256" key="3">
    <source>
        <dbReference type="ARBA" id="ARBA00022989"/>
    </source>
</evidence>
<dbReference type="GO" id="GO:0022857">
    <property type="term" value="F:transmembrane transporter activity"/>
    <property type="evidence" value="ECO:0007669"/>
    <property type="project" value="InterPro"/>
</dbReference>
<reference evidence="7" key="1">
    <citation type="submission" date="2022-03" db="EMBL/GenBank/DDBJ databases">
        <authorList>
            <person name="Lindestad O."/>
        </authorList>
    </citation>
    <scope>NUCLEOTIDE SEQUENCE</scope>
</reference>
<comment type="caution">
    <text evidence="7">The sequence shown here is derived from an EMBL/GenBank/DDBJ whole genome shotgun (WGS) entry which is preliminary data.</text>
</comment>
<feature type="transmembrane region" description="Helical" evidence="5">
    <location>
        <begin position="248"/>
        <end position="266"/>
    </location>
</feature>
<evidence type="ECO:0000313" key="7">
    <source>
        <dbReference type="EMBL" id="CAH2256253.1"/>
    </source>
</evidence>
<dbReference type="Pfam" id="PF00083">
    <property type="entry name" value="Sugar_tr"/>
    <property type="match status" value="2"/>
</dbReference>
<keyword evidence="3 5" id="KW-1133">Transmembrane helix</keyword>
<evidence type="ECO:0000259" key="6">
    <source>
        <dbReference type="PROSITE" id="PS50850"/>
    </source>
</evidence>
<feature type="transmembrane region" description="Helical" evidence="5">
    <location>
        <begin position="12"/>
        <end position="32"/>
    </location>
</feature>
<feature type="transmembrane region" description="Helical" evidence="5">
    <location>
        <begin position="59"/>
        <end position="79"/>
    </location>
</feature>
<dbReference type="AlphaFoldDB" id="A0A8S4S6E5"/>
<accession>A0A8S4S6E5</accession>
<feature type="transmembrane region" description="Helical" evidence="5">
    <location>
        <begin position="171"/>
        <end position="190"/>
    </location>
</feature>
<keyword evidence="2 5" id="KW-0812">Transmembrane</keyword>
<dbReference type="Proteomes" id="UP000838756">
    <property type="component" value="Unassembled WGS sequence"/>
</dbReference>
<keyword evidence="4 5" id="KW-0472">Membrane</keyword>
<evidence type="ECO:0000256" key="2">
    <source>
        <dbReference type="ARBA" id="ARBA00022692"/>
    </source>
</evidence>
<dbReference type="OrthoDB" id="8120565at2759"/>